<accession>A0A1T4M8E5</accession>
<gene>
    <name evidence="1" type="ORF">SAMN02745174_01090</name>
</gene>
<organism evidence="1 2">
    <name type="scientific">Cetobacterium ceti</name>
    <dbReference type="NCBI Taxonomy" id="180163"/>
    <lineage>
        <taxon>Bacteria</taxon>
        <taxon>Fusobacteriati</taxon>
        <taxon>Fusobacteriota</taxon>
        <taxon>Fusobacteriia</taxon>
        <taxon>Fusobacteriales</taxon>
        <taxon>Fusobacteriaceae</taxon>
        <taxon>Cetobacterium</taxon>
    </lineage>
</organism>
<dbReference type="Proteomes" id="UP000191153">
    <property type="component" value="Unassembled WGS sequence"/>
</dbReference>
<dbReference type="PROSITE" id="PS51257">
    <property type="entry name" value="PROKAR_LIPOPROTEIN"/>
    <property type="match status" value="1"/>
</dbReference>
<protein>
    <recommendedName>
        <fullName evidence="3">Lipoprotein</fullName>
    </recommendedName>
</protein>
<evidence type="ECO:0000313" key="2">
    <source>
        <dbReference type="Proteomes" id="UP000191153"/>
    </source>
</evidence>
<reference evidence="1 2" key="1">
    <citation type="submission" date="2017-02" db="EMBL/GenBank/DDBJ databases">
        <authorList>
            <person name="Peterson S.W."/>
        </authorList>
    </citation>
    <scope>NUCLEOTIDE SEQUENCE [LARGE SCALE GENOMIC DNA]</scope>
    <source>
        <strain evidence="1 2">ATCC 700028</strain>
    </source>
</reference>
<dbReference type="AlphaFoldDB" id="A0A1T4M8E5"/>
<proteinExistence type="predicted"/>
<sequence length="99" mass="11819">MGIVMKKIGILIFTIVLSGCSLRVRNYNEGQYLQKYNETLNNYDKTLGNYIEKKDIEKLEKQFEFLKVQLKSDQLPENFKKEYNIKINNYLNIMEDLKD</sequence>
<evidence type="ECO:0008006" key="3">
    <source>
        <dbReference type="Google" id="ProtNLM"/>
    </source>
</evidence>
<name>A0A1T4M8E5_9FUSO</name>
<evidence type="ECO:0000313" key="1">
    <source>
        <dbReference type="EMBL" id="SJZ63058.1"/>
    </source>
</evidence>
<keyword evidence="2" id="KW-1185">Reference proteome</keyword>
<dbReference type="STRING" id="180163.SAMN02745174_01090"/>
<dbReference type="EMBL" id="FUWX01000008">
    <property type="protein sequence ID" value="SJZ63058.1"/>
    <property type="molecule type" value="Genomic_DNA"/>
</dbReference>